<dbReference type="GO" id="GO:0003677">
    <property type="term" value="F:DNA binding"/>
    <property type="evidence" value="ECO:0007669"/>
    <property type="project" value="InterPro"/>
</dbReference>
<dbReference type="AlphaFoldDB" id="A0A249DYJ5"/>
<dbReference type="Pfam" id="PF14549">
    <property type="entry name" value="P22_Cro"/>
    <property type="match status" value="1"/>
</dbReference>
<sequence>MRKKEVIHFFGGTNATAKAIGVSRSTVSLWKEIIPWKYAFFIERLTNHSLKYNPVFYTPLEKLLADTKNSIFKS</sequence>
<reference evidence="2" key="1">
    <citation type="submission" date="2016-06" db="EMBL/GenBank/DDBJ databases">
        <authorList>
            <person name="Chen W."/>
            <person name="Hasegawa D.K."/>
        </authorList>
    </citation>
    <scope>NUCLEOTIDE SEQUENCE [LARGE SCALE GENOMIC DNA]</scope>
    <source>
        <strain evidence="2">MEAM1</strain>
    </source>
</reference>
<name>A0A249DYJ5_9ENTR</name>
<dbReference type="Proteomes" id="UP000216438">
    <property type="component" value="Chromosome"/>
</dbReference>
<dbReference type="InterPro" id="IPR010982">
    <property type="entry name" value="Lambda_DNA-bd_dom_sf"/>
</dbReference>
<gene>
    <name evidence="1" type="ORF">BA171_02245</name>
</gene>
<accession>A0A249DYJ5</accession>
<dbReference type="Gene3D" id="1.10.260.40">
    <property type="entry name" value="lambda repressor-like DNA-binding domains"/>
    <property type="match status" value="1"/>
</dbReference>
<evidence type="ECO:0000313" key="2">
    <source>
        <dbReference type="Proteomes" id="UP000216438"/>
    </source>
</evidence>
<proteinExistence type="predicted"/>
<protein>
    <submittedName>
        <fullName evidence="1">Uncharacterized protein</fullName>
    </submittedName>
</protein>
<reference evidence="1 2" key="2">
    <citation type="submission" date="2017-09" db="EMBL/GenBank/DDBJ databases">
        <title>The genome of whitefly Bemisia tabaci, a global crop pest, provides novel insights into virus transmission, host adaptation and insecticide resistance.</title>
        <authorList>
            <person name="Kaur N."/>
            <person name="Kliot A."/>
            <person name="Pinheiro P.V."/>
            <person name="Luan J."/>
            <person name="Zheng Y."/>
            <person name="Liu W."/>
            <person name="Sun H."/>
            <person name="Yang X."/>
            <person name="Xu Y."/>
            <person name="Luo Y."/>
            <person name="Kruse A."/>
            <person name="Fisher T.W."/>
            <person name="Nelson D.R."/>
            <person name="Elimelech M."/>
            <person name="MacCoss M."/>
            <person name="Johnson R."/>
            <person name="Cohen E."/>
            <person name="Hunter W.B."/>
            <person name="Brown J.K."/>
            <person name="Jander G."/>
            <person name="Cilia M."/>
            <person name="Douglas A.E."/>
            <person name="Ghanim M."/>
            <person name="Simmons A.M."/>
            <person name="Wintermantel W.M."/>
            <person name="Ling K.-S."/>
            <person name="Fei Z."/>
        </authorList>
    </citation>
    <scope>NUCLEOTIDE SEQUENCE [LARGE SCALE GENOMIC DNA]</scope>
    <source>
        <strain evidence="1 2">MEAM1</strain>
    </source>
</reference>
<dbReference type="EMBL" id="CP016303">
    <property type="protein sequence ID" value="ASX25977.1"/>
    <property type="molecule type" value="Genomic_DNA"/>
</dbReference>
<organism evidence="1 2">
    <name type="scientific">Candidatus Hamiltonella defensa</name>
    <name type="common">Bemisia tabaci</name>
    <dbReference type="NCBI Taxonomy" id="672795"/>
    <lineage>
        <taxon>Bacteria</taxon>
        <taxon>Pseudomonadati</taxon>
        <taxon>Pseudomonadota</taxon>
        <taxon>Gammaproteobacteria</taxon>
        <taxon>Enterobacterales</taxon>
        <taxon>Enterobacteriaceae</taxon>
        <taxon>aphid secondary symbionts</taxon>
        <taxon>Candidatus Williamhamiltonella</taxon>
    </lineage>
</organism>
<dbReference type="RefSeq" id="WP_059108296.1">
    <property type="nucleotide sequence ID" value="NZ_CP016303.1"/>
</dbReference>
<evidence type="ECO:0000313" key="1">
    <source>
        <dbReference type="EMBL" id="ASX25977.1"/>
    </source>
</evidence>
<dbReference type="SUPFAM" id="SSF47413">
    <property type="entry name" value="lambda repressor-like DNA-binding domains"/>
    <property type="match status" value="1"/>
</dbReference>